<dbReference type="Proteomes" id="UP000648075">
    <property type="component" value="Unassembled WGS sequence"/>
</dbReference>
<accession>A0A918UEF0</accession>
<dbReference type="AlphaFoldDB" id="A0A918UEF0"/>
<dbReference type="EMBL" id="BMZA01000002">
    <property type="protein sequence ID" value="GGY96454.1"/>
    <property type="molecule type" value="Genomic_DNA"/>
</dbReference>
<comment type="caution">
    <text evidence="1">The sequence shown here is derived from an EMBL/GenBank/DDBJ whole genome shotgun (WGS) entry which is preliminary data.</text>
</comment>
<name>A0A918UEF0_9SPHN</name>
<organism evidence="1 2">
    <name type="scientific">Novosphingobium colocasiae</name>
    <dbReference type="NCBI Taxonomy" id="1256513"/>
    <lineage>
        <taxon>Bacteria</taxon>
        <taxon>Pseudomonadati</taxon>
        <taxon>Pseudomonadota</taxon>
        <taxon>Alphaproteobacteria</taxon>
        <taxon>Sphingomonadales</taxon>
        <taxon>Sphingomonadaceae</taxon>
        <taxon>Novosphingobium</taxon>
    </lineage>
</organism>
<evidence type="ECO:0000313" key="1">
    <source>
        <dbReference type="EMBL" id="GGY96454.1"/>
    </source>
</evidence>
<keyword evidence="2" id="KW-1185">Reference proteome</keyword>
<sequence>MTPALRSGLWWSMAILLACCAALLQLDLWTQTRPTLARLVPAPFQSRAATFSANQAIEQGDWTKARALSIRALRHRPIPASSLSALALARSQAGTIADETAWAALAEAAARGWRDGAAQTGALAMAMEVGRYDVAAMRMDALWRTRIATSGAEPILTAAFAEPRLRAELAKRYAAGVPWASDFLSWAGANVPPDQLGDFLDQAAAGGARPDCGVIADVALKSVQAGKGAMARQLWTRFCDGRSAGSETRLVAPAGDDNLTGPFDWTFPVGAEVTRSFDRRGTLHYQAHGLVRARLAQRWADLAPGEHSVTLRHAGGDPVLKVQCIAAGQSSRPISAAFVYGVASFTVAAEGCAAQRLTLEVERGEGAIAGVSVR</sequence>
<evidence type="ECO:0000313" key="2">
    <source>
        <dbReference type="Proteomes" id="UP000648075"/>
    </source>
</evidence>
<proteinExistence type="predicted"/>
<reference evidence="1" key="1">
    <citation type="journal article" date="2014" name="Int. J. Syst. Evol. Microbiol.">
        <title>Complete genome sequence of Corynebacterium casei LMG S-19264T (=DSM 44701T), isolated from a smear-ripened cheese.</title>
        <authorList>
            <consortium name="US DOE Joint Genome Institute (JGI-PGF)"/>
            <person name="Walter F."/>
            <person name="Albersmeier A."/>
            <person name="Kalinowski J."/>
            <person name="Ruckert C."/>
        </authorList>
    </citation>
    <scope>NUCLEOTIDE SEQUENCE</scope>
    <source>
        <strain evidence="1">KCTC 32255</strain>
    </source>
</reference>
<reference evidence="1" key="2">
    <citation type="submission" date="2020-09" db="EMBL/GenBank/DDBJ databases">
        <authorList>
            <person name="Sun Q."/>
            <person name="Kim S."/>
        </authorList>
    </citation>
    <scope>NUCLEOTIDE SEQUENCE</scope>
    <source>
        <strain evidence="1">KCTC 32255</strain>
    </source>
</reference>
<protein>
    <submittedName>
        <fullName evidence="1">Uncharacterized protein</fullName>
    </submittedName>
</protein>
<gene>
    <name evidence="1" type="ORF">GCM10011614_09090</name>
</gene>
<dbReference type="PROSITE" id="PS51257">
    <property type="entry name" value="PROKAR_LIPOPROTEIN"/>
    <property type="match status" value="1"/>
</dbReference>